<name>A0A7I8KQ92_SPIIN</name>
<keyword evidence="1" id="KW-1133">Transmembrane helix</keyword>
<dbReference type="InterPro" id="IPR051636">
    <property type="entry name" value="Plant_LTP/defense-related"/>
</dbReference>
<feature type="transmembrane region" description="Helical" evidence="1">
    <location>
        <begin position="70"/>
        <end position="90"/>
    </location>
</feature>
<dbReference type="InterPro" id="IPR027923">
    <property type="entry name" value="Hydrophob_seed_dom"/>
</dbReference>
<dbReference type="EMBL" id="LR746270">
    <property type="protein sequence ID" value="CAA7399244.1"/>
    <property type="molecule type" value="Genomic_DNA"/>
</dbReference>
<accession>A0A7I8KQ92</accession>
<gene>
    <name evidence="3" type="ORF">SI8410_07009914</name>
</gene>
<dbReference type="PANTHER" id="PTHR31731">
    <property type="match status" value="1"/>
</dbReference>
<dbReference type="Proteomes" id="UP000663760">
    <property type="component" value="Chromosome 7"/>
</dbReference>
<keyword evidence="4" id="KW-1185">Reference proteome</keyword>
<keyword evidence="1" id="KW-0812">Transmembrane</keyword>
<evidence type="ECO:0000256" key="1">
    <source>
        <dbReference type="SAM" id="Phobius"/>
    </source>
</evidence>
<dbReference type="OrthoDB" id="641595at2759"/>
<organism evidence="3 4">
    <name type="scientific">Spirodela intermedia</name>
    <name type="common">Intermediate duckweed</name>
    <dbReference type="NCBI Taxonomy" id="51605"/>
    <lineage>
        <taxon>Eukaryota</taxon>
        <taxon>Viridiplantae</taxon>
        <taxon>Streptophyta</taxon>
        <taxon>Embryophyta</taxon>
        <taxon>Tracheophyta</taxon>
        <taxon>Spermatophyta</taxon>
        <taxon>Magnoliopsida</taxon>
        <taxon>Liliopsida</taxon>
        <taxon>Araceae</taxon>
        <taxon>Lemnoideae</taxon>
        <taxon>Spirodela</taxon>
    </lineage>
</organism>
<dbReference type="InterPro" id="IPR036312">
    <property type="entry name" value="Bifun_inhib/LTP/seed_sf"/>
</dbReference>
<keyword evidence="1" id="KW-0472">Membrane</keyword>
<protein>
    <recommendedName>
        <fullName evidence="2">Hydrophobic seed protein domain-containing protein</fullName>
    </recommendedName>
</protein>
<evidence type="ECO:0000259" key="2">
    <source>
        <dbReference type="Pfam" id="PF14547"/>
    </source>
</evidence>
<evidence type="ECO:0000313" key="4">
    <source>
        <dbReference type="Proteomes" id="UP000663760"/>
    </source>
</evidence>
<dbReference type="SUPFAM" id="SSF47699">
    <property type="entry name" value="Bifunctional inhibitor/lipid-transfer protein/seed storage 2S albumin"/>
    <property type="match status" value="1"/>
</dbReference>
<feature type="domain" description="Hydrophobic seed protein" evidence="2">
    <location>
        <begin position="100"/>
        <end position="174"/>
    </location>
</feature>
<dbReference type="Pfam" id="PF14547">
    <property type="entry name" value="Hydrophob_seed"/>
    <property type="match status" value="1"/>
</dbReference>
<dbReference type="AlphaFoldDB" id="A0A7I8KQ92"/>
<proteinExistence type="predicted"/>
<reference evidence="3" key="1">
    <citation type="submission" date="2020-02" db="EMBL/GenBank/DDBJ databases">
        <authorList>
            <person name="Scholz U."/>
            <person name="Mascher M."/>
            <person name="Fiebig A."/>
        </authorList>
    </citation>
    <scope>NUCLEOTIDE SEQUENCE</scope>
</reference>
<evidence type="ECO:0000313" key="3">
    <source>
        <dbReference type="EMBL" id="CAA7399244.1"/>
    </source>
</evidence>
<sequence length="179" mass="19456">MQLLWRHLLTWRKVIQCCIDTPLGGVYRNVPSFFVYPTHSLSYCILKLEPNQPHILAYSFSSTMATKTQAMAGLLLLSLLFCIFTSGQLVTTLSEVNILHTVELGVCGVVLNLIKIDGLTGPLNTTCCNLFSALTSQQASSCLCIAIKLGFLGLNVTIPGDIGILLTYCGKQVPLLTCS</sequence>
<dbReference type="Gene3D" id="1.10.110.10">
    <property type="entry name" value="Plant lipid-transfer and hydrophobic proteins"/>
    <property type="match status" value="1"/>
</dbReference>